<feature type="region of interest" description="Disordered" evidence="22">
    <location>
        <begin position="1"/>
        <end position="34"/>
    </location>
</feature>
<dbReference type="PROSITE" id="PS50800">
    <property type="entry name" value="SAP"/>
    <property type="match status" value="1"/>
</dbReference>
<keyword evidence="8" id="KW-0547">Nucleotide-binding</keyword>
<dbReference type="SUPFAM" id="SSF100939">
    <property type="entry name" value="SPOC domain-like"/>
    <property type="match status" value="1"/>
</dbReference>
<dbReference type="GeneID" id="89976535"/>
<comment type="catalytic activity">
    <reaction evidence="20">
        <text>ATP + H2O = ADP + phosphate + H(+)</text>
        <dbReference type="Rhea" id="RHEA:13065"/>
        <dbReference type="ChEBI" id="CHEBI:15377"/>
        <dbReference type="ChEBI" id="CHEBI:15378"/>
        <dbReference type="ChEBI" id="CHEBI:30616"/>
        <dbReference type="ChEBI" id="CHEBI:43474"/>
        <dbReference type="ChEBI" id="CHEBI:456216"/>
        <dbReference type="EC" id="3.6.4.12"/>
    </reaction>
</comment>
<evidence type="ECO:0000256" key="17">
    <source>
        <dbReference type="ARBA" id="ARBA00023242"/>
    </source>
</evidence>
<dbReference type="SMART" id="SM00559">
    <property type="entry name" value="Ku78"/>
    <property type="match status" value="1"/>
</dbReference>
<dbReference type="Gene3D" id="4.10.970.10">
    <property type="entry name" value="Ku70, bridge and pillars"/>
    <property type="match status" value="1"/>
</dbReference>
<keyword evidence="25" id="KW-1185">Reference proteome</keyword>
<evidence type="ECO:0000256" key="16">
    <source>
        <dbReference type="ARBA" id="ARBA00023204"/>
    </source>
</evidence>
<dbReference type="InterPro" id="IPR005160">
    <property type="entry name" value="Ku_C"/>
</dbReference>
<comment type="function">
    <text evidence="18">Single-stranded DNA-dependent ATP-dependent helicase. Involved in non-homologous end joining (NHEJ) DNA double strand break repair. DNA-binding is sequence-independent but has a high affinity to nicks in double-stranded DNA and to the ends of duplex DNA. Binds to naturally occurring chromosomal ends, and therefore provides chromosomal end protection. Required also for telomere recombination to repair telomeric ends in the absence of telomerase. KU70, of the KU70/KU80 heterodimer, binds to the stem loop of TLC1, the RNA component of telomerase. Involved in telomere maintenance. Interacts with telomeric repeats and subtelomeric sequences thereby controlling telomere length and protecting against subtelomeric rearrangement. Maintains telomeric chromatin, which is involved in silencing the expression of genes located at the telomere. Required for mating-type switching.</text>
</comment>
<dbReference type="RefSeq" id="XP_064701823.1">
    <property type="nucleotide sequence ID" value="XM_064851918.1"/>
</dbReference>
<dbReference type="PANTHER" id="PTHR12604">
    <property type="entry name" value="KU AUTOANTIGEN DNA HELICASE"/>
    <property type="match status" value="1"/>
</dbReference>
<dbReference type="AlphaFoldDB" id="A0AAV9MY68"/>
<keyword evidence="9" id="KW-0227">DNA damage</keyword>
<dbReference type="InterPro" id="IPR047087">
    <property type="entry name" value="KU70_core_dom"/>
</dbReference>
<dbReference type="GO" id="GO:0005524">
    <property type="term" value="F:ATP binding"/>
    <property type="evidence" value="ECO:0007669"/>
    <property type="project" value="UniProtKB-KW"/>
</dbReference>
<dbReference type="Gene3D" id="3.40.50.410">
    <property type="entry name" value="von Willebrand factor, type A domain"/>
    <property type="match status" value="1"/>
</dbReference>
<dbReference type="CDD" id="cd01458">
    <property type="entry name" value="vWA_ku"/>
    <property type="match status" value="1"/>
</dbReference>
<keyword evidence="10" id="KW-0378">Hydrolase</keyword>
<dbReference type="GO" id="GO:0006303">
    <property type="term" value="P:double-strand break repair via nonhomologous end joining"/>
    <property type="evidence" value="ECO:0007669"/>
    <property type="project" value="InterPro"/>
</dbReference>
<protein>
    <recommendedName>
        <fullName evidence="6">ATP-dependent DNA helicase II subunit 1</fullName>
        <ecNumber evidence="5">3.6.4.12</ecNumber>
    </recommendedName>
    <alternativeName>
        <fullName evidence="19">ATP-dependent DNA helicase II subunit Ku70</fullName>
    </alternativeName>
</protein>
<evidence type="ECO:0000256" key="20">
    <source>
        <dbReference type="ARBA" id="ARBA00047995"/>
    </source>
</evidence>
<dbReference type="InterPro" id="IPR005161">
    <property type="entry name" value="Ku_N"/>
</dbReference>
<evidence type="ECO:0000313" key="24">
    <source>
        <dbReference type="EMBL" id="KAK5046229.1"/>
    </source>
</evidence>
<dbReference type="Gene3D" id="1.10.1600.10">
    <property type="match status" value="1"/>
</dbReference>
<sequence>MGDNIPYRSKAEGDDPTRSDENDDDEEEVDETGYKTVKDAVLFAIEVSASMLKVPSSSGSKNDDKNSPLLAALKCAYHLMQQRIISNPKDLIGIVLYDTEATKFYDEDENSRGGWSFPHCYLLTELDVPEAEAVKELKRLTEAESPEAEAIFKPSKEPVSMHSVLFCANQIFQQNAANFTSRRLFIVTDNDNPHSKNEKSRSQATVRAKDLYDLGVLIELFPISTPDHKFDTSIFYDDIVYKSSPTDPEAIAYNPASAVGGDGSKLISGSADGITLLQSLLTTIASKVTPKRALFSSVPLELSPTLKISVKGYLLYKHQKPARSTYIYVGGSVPEIVKGHTQQFDEGGKGVQKVDIRRAYKFGGEQITFSDEETKELRNFGDPVIRVLGFKPLAKLPFWANIKNSTFLYPSEEDYVGSTRTYSALHRKLEKDKLFGLTWFVPRKNATPVLAALLPTVASMGKDDQTNPAAISASGAPQGLHLIPLPFADDIRQNPPSTNKTPLQAPDMLVDAMRPIIQQLNLPKAIYDPSKYPNPSLQWHYRILQALALDEEVPDKPEDKTVPKHKQIDKRVGNEAIKWGSILERVFKEHQAENPDTVPTGSKRPTPNPKSADPATGSKKVKAEGGDGNSEALIRQRWEQGKLGSLTVAQLKDFASAKGISVAGKKAEIVDQIEGWLERK</sequence>
<evidence type="ECO:0000256" key="8">
    <source>
        <dbReference type="ARBA" id="ARBA00022741"/>
    </source>
</evidence>
<dbReference type="InterPro" id="IPR027388">
    <property type="entry name" value="Ku70_bridge/pillars_dom_sf"/>
</dbReference>
<evidence type="ECO:0000256" key="22">
    <source>
        <dbReference type="SAM" id="MobiDB-lite"/>
    </source>
</evidence>
<dbReference type="InterPro" id="IPR006165">
    <property type="entry name" value="Ku70"/>
</dbReference>
<dbReference type="EMBL" id="JAVRRD010000031">
    <property type="protein sequence ID" value="KAK5046229.1"/>
    <property type="molecule type" value="Genomic_DNA"/>
</dbReference>
<organism evidence="24 25">
    <name type="scientific">Exophiala bonariae</name>
    <dbReference type="NCBI Taxonomy" id="1690606"/>
    <lineage>
        <taxon>Eukaryota</taxon>
        <taxon>Fungi</taxon>
        <taxon>Dikarya</taxon>
        <taxon>Ascomycota</taxon>
        <taxon>Pezizomycotina</taxon>
        <taxon>Eurotiomycetes</taxon>
        <taxon>Chaetothyriomycetidae</taxon>
        <taxon>Chaetothyriales</taxon>
        <taxon>Herpotrichiellaceae</taxon>
        <taxon>Exophiala</taxon>
    </lineage>
</organism>
<dbReference type="GO" id="GO:0006310">
    <property type="term" value="P:DNA recombination"/>
    <property type="evidence" value="ECO:0007669"/>
    <property type="project" value="UniProtKB-KW"/>
</dbReference>
<dbReference type="SMART" id="SM00513">
    <property type="entry name" value="SAP"/>
    <property type="match status" value="1"/>
</dbReference>
<dbReference type="GO" id="GO:0003678">
    <property type="term" value="F:DNA helicase activity"/>
    <property type="evidence" value="ECO:0007669"/>
    <property type="project" value="UniProtKB-EC"/>
</dbReference>
<keyword evidence="11" id="KW-0347">Helicase</keyword>
<feature type="active site" description="Schiff-base intermediate with DNA; for 5'-deoxyribose-5-phosphate lyase activity" evidence="21">
    <location>
        <position position="35"/>
    </location>
</feature>
<keyword evidence="16" id="KW-0234">DNA repair</keyword>
<dbReference type="GO" id="GO:0003684">
    <property type="term" value="F:damaged DNA binding"/>
    <property type="evidence" value="ECO:0007669"/>
    <property type="project" value="InterPro"/>
</dbReference>
<dbReference type="PANTHER" id="PTHR12604:SF2">
    <property type="entry name" value="X-RAY REPAIR CROSS-COMPLEMENTING PROTEIN 6"/>
    <property type="match status" value="1"/>
</dbReference>
<dbReference type="GO" id="GO:0043564">
    <property type="term" value="C:Ku70:Ku80 complex"/>
    <property type="evidence" value="ECO:0007669"/>
    <property type="project" value="InterPro"/>
</dbReference>
<evidence type="ECO:0000256" key="12">
    <source>
        <dbReference type="ARBA" id="ARBA00022840"/>
    </source>
</evidence>
<evidence type="ECO:0000256" key="9">
    <source>
        <dbReference type="ARBA" id="ARBA00022763"/>
    </source>
</evidence>
<evidence type="ECO:0000256" key="4">
    <source>
        <dbReference type="ARBA" id="ARBA00011584"/>
    </source>
</evidence>
<dbReference type="InterPro" id="IPR006164">
    <property type="entry name" value="DNA_bd_Ku70/Ku80"/>
</dbReference>
<keyword evidence="14" id="KW-0238">DNA-binding</keyword>
<dbReference type="FunFam" id="3.40.50.410:FF:000071">
    <property type="entry name" value="ATP-dependent DNA helicase II subunit 1"/>
    <property type="match status" value="1"/>
</dbReference>
<evidence type="ECO:0000256" key="11">
    <source>
        <dbReference type="ARBA" id="ARBA00022806"/>
    </source>
</evidence>
<accession>A0AAV9MY68</accession>
<dbReference type="CDD" id="cd00788">
    <property type="entry name" value="KU70"/>
    <property type="match status" value="1"/>
</dbReference>
<name>A0AAV9MY68_9EURO</name>
<keyword evidence="13" id="KW-0779">Telomere</keyword>
<dbReference type="InterPro" id="IPR036465">
    <property type="entry name" value="vWFA_dom_sf"/>
</dbReference>
<evidence type="ECO:0000259" key="23">
    <source>
        <dbReference type="PROSITE" id="PS50800"/>
    </source>
</evidence>
<dbReference type="Pfam" id="PF03731">
    <property type="entry name" value="Ku_N"/>
    <property type="match status" value="1"/>
</dbReference>
<keyword evidence="15" id="KW-0233">DNA recombination</keyword>
<dbReference type="NCBIfam" id="TIGR00578">
    <property type="entry name" value="ku70"/>
    <property type="match status" value="1"/>
</dbReference>
<gene>
    <name evidence="24" type="ORF">LTR84_008372</name>
</gene>
<dbReference type="Proteomes" id="UP001358417">
    <property type="component" value="Unassembled WGS sequence"/>
</dbReference>
<evidence type="ECO:0000256" key="15">
    <source>
        <dbReference type="ARBA" id="ARBA00023172"/>
    </source>
</evidence>
<dbReference type="GO" id="GO:0000723">
    <property type="term" value="P:telomere maintenance"/>
    <property type="evidence" value="ECO:0007669"/>
    <property type="project" value="InterPro"/>
</dbReference>
<evidence type="ECO:0000256" key="13">
    <source>
        <dbReference type="ARBA" id="ARBA00022895"/>
    </source>
</evidence>
<dbReference type="Gene3D" id="1.10.720.30">
    <property type="entry name" value="SAP domain"/>
    <property type="match status" value="1"/>
</dbReference>
<keyword evidence="17" id="KW-0539">Nucleus</keyword>
<proteinExistence type="inferred from homology"/>
<feature type="compositionally biased region" description="Basic and acidic residues" evidence="22">
    <location>
        <begin position="9"/>
        <end position="20"/>
    </location>
</feature>
<comment type="subcellular location">
    <subcellularLocation>
        <location evidence="2">Chromosome</location>
        <location evidence="2">Telomere</location>
    </subcellularLocation>
    <subcellularLocation>
        <location evidence="1">Nucleus</location>
    </subcellularLocation>
</comment>
<evidence type="ECO:0000256" key="2">
    <source>
        <dbReference type="ARBA" id="ARBA00004574"/>
    </source>
</evidence>
<evidence type="ECO:0000256" key="14">
    <source>
        <dbReference type="ARBA" id="ARBA00023125"/>
    </source>
</evidence>
<evidence type="ECO:0000256" key="10">
    <source>
        <dbReference type="ARBA" id="ARBA00022801"/>
    </source>
</evidence>
<comment type="subunit">
    <text evidence="4">Heterodimer of Ku70 and Ku80.</text>
</comment>
<evidence type="ECO:0000256" key="3">
    <source>
        <dbReference type="ARBA" id="ARBA00005240"/>
    </source>
</evidence>
<dbReference type="Pfam" id="PF02037">
    <property type="entry name" value="SAP"/>
    <property type="match status" value="1"/>
</dbReference>
<evidence type="ECO:0000256" key="5">
    <source>
        <dbReference type="ARBA" id="ARBA00012551"/>
    </source>
</evidence>
<evidence type="ECO:0000256" key="19">
    <source>
        <dbReference type="ARBA" id="ARBA00031811"/>
    </source>
</evidence>
<comment type="caution">
    <text evidence="24">The sequence shown here is derived from an EMBL/GenBank/DDBJ whole genome shotgun (WGS) entry which is preliminary data.</text>
</comment>
<evidence type="ECO:0000256" key="6">
    <source>
        <dbReference type="ARBA" id="ARBA00021796"/>
    </source>
</evidence>
<dbReference type="GO" id="GO:0016787">
    <property type="term" value="F:hydrolase activity"/>
    <property type="evidence" value="ECO:0007669"/>
    <property type="project" value="UniProtKB-KW"/>
</dbReference>
<feature type="region of interest" description="Disordered" evidence="22">
    <location>
        <begin position="589"/>
        <end position="635"/>
    </location>
</feature>
<dbReference type="EC" id="3.6.4.12" evidence="5"/>
<dbReference type="Pfam" id="PF02735">
    <property type="entry name" value="Ku"/>
    <property type="match status" value="1"/>
</dbReference>
<evidence type="ECO:0000256" key="7">
    <source>
        <dbReference type="ARBA" id="ARBA00022454"/>
    </source>
</evidence>
<feature type="compositionally biased region" description="Acidic residues" evidence="22">
    <location>
        <begin position="21"/>
        <end position="31"/>
    </location>
</feature>
<dbReference type="FunFam" id="1.10.1600.10:FF:000004">
    <property type="entry name" value="ATP-dependent DNA helicase II subunit 1"/>
    <property type="match status" value="1"/>
</dbReference>
<comment type="similarity">
    <text evidence="3">Belongs to the ku70 family.</text>
</comment>
<evidence type="ECO:0000256" key="18">
    <source>
        <dbReference type="ARBA" id="ARBA00024890"/>
    </source>
</evidence>
<dbReference type="InterPro" id="IPR036361">
    <property type="entry name" value="SAP_dom_sf"/>
</dbReference>
<keyword evidence="12" id="KW-0067">ATP-binding</keyword>
<dbReference type="PIRSF" id="PIRSF003033">
    <property type="entry name" value="Ku70"/>
    <property type="match status" value="1"/>
</dbReference>
<dbReference type="InterPro" id="IPR003034">
    <property type="entry name" value="SAP_dom"/>
</dbReference>
<dbReference type="GO" id="GO:0003690">
    <property type="term" value="F:double-stranded DNA binding"/>
    <property type="evidence" value="ECO:0007669"/>
    <property type="project" value="TreeGrafter"/>
</dbReference>
<dbReference type="Pfam" id="PF03730">
    <property type="entry name" value="Ku_C"/>
    <property type="match status" value="1"/>
</dbReference>
<evidence type="ECO:0000313" key="25">
    <source>
        <dbReference type="Proteomes" id="UP001358417"/>
    </source>
</evidence>
<dbReference type="SUPFAM" id="SSF68906">
    <property type="entry name" value="SAP domain"/>
    <property type="match status" value="1"/>
</dbReference>
<reference evidence="24 25" key="1">
    <citation type="submission" date="2023-08" db="EMBL/GenBank/DDBJ databases">
        <title>Black Yeasts Isolated from many extreme environments.</title>
        <authorList>
            <person name="Coleine C."/>
            <person name="Stajich J.E."/>
            <person name="Selbmann L."/>
        </authorList>
    </citation>
    <scope>NUCLEOTIDE SEQUENCE [LARGE SCALE GENOMIC DNA]</scope>
    <source>
        <strain evidence="24 25">CCFEE 5792</strain>
    </source>
</reference>
<evidence type="ECO:0000256" key="21">
    <source>
        <dbReference type="PIRSR" id="PIRSR003033-1"/>
    </source>
</evidence>
<feature type="domain" description="SAP" evidence="23">
    <location>
        <begin position="643"/>
        <end position="677"/>
    </location>
</feature>
<dbReference type="GO" id="GO:0042162">
    <property type="term" value="F:telomeric DNA binding"/>
    <property type="evidence" value="ECO:0007669"/>
    <property type="project" value="InterPro"/>
</dbReference>
<dbReference type="SUPFAM" id="SSF53300">
    <property type="entry name" value="vWA-like"/>
    <property type="match status" value="1"/>
</dbReference>
<dbReference type="GO" id="GO:0000781">
    <property type="term" value="C:chromosome, telomeric region"/>
    <property type="evidence" value="ECO:0007669"/>
    <property type="project" value="UniProtKB-SubCell"/>
</dbReference>
<evidence type="ECO:0000256" key="1">
    <source>
        <dbReference type="ARBA" id="ARBA00004123"/>
    </source>
</evidence>
<keyword evidence="7" id="KW-0158">Chromosome</keyword>
<dbReference type="Gene3D" id="2.40.290.10">
    <property type="match status" value="1"/>
</dbReference>
<dbReference type="InterPro" id="IPR016194">
    <property type="entry name" value="SPOC-like_C_dom_sf"/>
</dbReference>